<feature type="coiled-coil region" evidence="1">
    <location>
        <begin position="506"/>
        <end position="603"/>
    </location>
</feature>
<dbReference type="OrthoDB" id="436786at2759"/>
<feature type="compositionally biased region" description="Basic and acidic residues" evidence="2">
    <location>
        <begin position="1148"/>
        <end position="1162"/>
    </location>
</feature>
<feature type="coiled-coil region" evidence="1">
    <location>
        <begin position="411"/>
        <end position="470"/>
    </location>
</feature>
<dbReference type="Proteomes" id="UP000186817">
    <property type="component" value="Unassembled WGS sequence"/>
</dbReference>
<organism evidence="5 6">
    <name type="scientific">Symbiodinium microadriaticum</name>
    <name type="common">Dinoflagellate</name>
    <name type="synonym">Zooxanthella microadriatica</name>
    <dbReference type="NCBI Taxonomy" id="2951"/>
    <lineage>
        <taxon>Eukaryota</taxon>
        <taxon>Sar</taxon>
        <taxon>Alveolata</taxon>
        <taxon>Dinophyceae</taxon>
        <taxon>Suessiales</taxon>
        <taxon>Symbiodiniaceae</taxon>
        <taxon>Symbiodinium</taxon>
    </lineage>
</organism>
<accession>A0A1Q9ET23</accession>
<dbReference type="InterPro" id="IPR026870">
    <property type="entry name" value="Zinc_ribbon_dom"/>
</dbReference>
<feature type="compositionally biased region" description="Basic residues" evidence="2">
    <location>
        <begin position="1258"/>
        <end position="1268"/>
    </location>
</feature>
<keyword evidence="3" id="KW-1133">Transmembrane helix</keyword>
<dbReference type="Pfam" id="PF13240">
    <property type="entry name" value="Zn_Ribbon_1"/>
    <property type="match status" value="1"/>
</dbReference>
<keyword evidence="6" id="KW-1185">Reference proteome</keyword>
<feature type="region of interest" description="Disordered" evidence="2">
    <location>
        <begin position="1116"/>
        <end position="1164"/>
    </location>
</feature>
<evidence type="ECO:0000256" key="2">
    <source>
        <dbReference type="SAM" id="MobiDB-lite"/>
    </source>
</evidence>
<evidence type="ECO:0000259" key="4">
    <source>
        <dbReference type="Pfam" id="PF13240"/>
    </source>
</evidence>
<feature type="coiled-coil region" evidence="1">
    <location>
        <begin position="905"/>
        <end position="949"/>
    </location>
</feature>
<feature type="region of interest" description="Disordered" evidence="2">
    <location>
        <begin position="471"/>
        <end position="490"/>
    </location>
</feature>
<feature type="domain" description="Zinc-ribbon" evidence="4">
    <location>
        <begin position="361"/>
        <end position="383"/>
    </location>
</feature>
<keyword evidence="1" id="KW-0175">Coiled coil</keyword>
<name>A0A1Q9ET23_SYMMI</name>
<proteinExistence type="predicted"/>
<evidence type="ECO:0000313" key="5">
    <source>
        <dbReference type="EMBL" id="OLQ10560.1"/>
    </source>
</evidence>
<feature type="compositionally biased region" description="Low complexity" evidence="2">
    <location>
        <begin position="1133"/>
        <end position="1142"/>
    </location>
</feature>
<keyword evidence="3" id="KW-0472">Membrane</keyword>
<feature type="coiled-coil region" evidence="1">
    <location>
        <begin position="1053"/>
        <end position="1115"/>
    </location>
</feature>
<comment type="caution">
    <text evidence="5">The sequence shown here is derived from an EMBL/GenBank/DDBJ whole genome shotgun (WGS) entry which is preliminary data.</text>
</comment>
<protein>
    <recommendedName>
        <fullName evidence="4">Zinc-ribbon domain-containing protein</fullName>
    </recommendedName>
</protein>
<feature type="transmembrane region" description="Helical" evidence="3">
    <location>
        <begin position="774"/>
        <end position="796"/>
    </location>
</feature>
<dbReference type="EMBL" id="LSRX01000076">
    <property type="protein sequence ID" value="OLQ10560.1"/>
    <property type="molecule type" value="Genomic_DNA"/>
</dbReference>
<keyword evidence="3" id="KW-0812">Transmembrane</keyword>
<evidence type="ECO:0000313" key="6">
    <source>
        <dbReference type="Proteomes" id="UP000186817"/>
    </source>
</evidence>
<evidence type="ECO:0000256" key="3">
    <source>
        <dbReference type="SAM" id="Phobius"/>
    </source>
</evidence>
<gene>
    <name evidence="5" type="ORF">AK812_SmicGene5765</name>
</gene>
<feature type="region of interest" description="Disordered" evidence="2">
    <location>
        <begin position="1254"/>
        <end position="1328"/>
    </location>
</feature>
<sequence length="1328" mass="145218">MEGPVLFKSATLTSFSFRSFMAEPATSLVLASVGAGRSMFPMLRHAMGGSALARKVASRGKPASFTGFSRFCILAEAQLPDGLRASKTVAVRLQSAAEQLKPSDARKGEKAIGVGDRGAGLVYRDGRPASSSALGTREKEAKFPREGVWVVKIQPPLDVSSDSAGGIGRITPTTLLLSDRLWNFVRFVREEDDGHFPLLRCALGEPRQVAYRYAEEFEDKGQMLRVYIDVIPTQDQSGDHGPTKIREALGAGAGVSCGIAGRLEEVPDILEDPQVLACFLDLGSGGEVLRTGWQAALPEMSAFDAKATVRWGEKSFDDKILKTWPTCCGRCSHACAECQEMTGWCDRGLQASEPLTQVSGKCPKCGAKLLADSQFCRRCGHKLMAQVEMSSAGQEGLQYLCSKYSSLITRLREEVLARQQAEAEARLLESRLREESEAWQQEKSGMIRELQQLREEIAGLQSQLLAKRLQKADSSSAGREATTAPGDAADSTWKHYQVQAQQHHQLMSLLAEHSQLQAEQQDTQAELTACQEHLTRWRRKASELESQAAMAESGRDEAERRARCVQEEMRQALRSAASAKGRQKEAERVARQEELQMRDLDERLKVQVAMAARMRSLGLVFALLPLRPLGFASQSCSATPECAVLNLVGDCCPNAIGKYLDCCTPSRQCSGNQKCAALGLGGLCCPNDAGHQLDCCSAANANASPNPTAAPTVPPVPAAMPAGTTHSETGSVNEDYEQTGKTQTALTAGRVAGEQDAMEDTAKREMKGSRFGPLPMAGFLLLLICIPGLCCWFCWIKVLNKGSSDKARALPDTVDMESVSAVSTRTETTSQMESSACQVGSDELYLPRDLKDSDMRDMRDMPMTVGCCPHVCEGKEAPPFRTALRHDSRVNARRAGSAERRLASAEAAEVAAGHLESDVADLRRRLRCAEDQANELRASNLRVEQAEARSAQRAGEVKGELRAAEALNQTNSVHLKDLEVQLMTTREALAEAEADRATKSSWSKRLGHELADARAKQQEAWQVQEQQAHELREARRRLDQLVGGGTSMPGGQLAQCKRRLLDLEQACSRKEAEVAEERRAREKCHTEAVRASEKLRAARAQGAQLKERLRTLEEAELRYPSRFPPQRAKPQTSSRRPSRSFSVPAPEGRLRDGRPARPDSHTSHATHAWMQATLQTPEPLEPCQTSSTSDDVQVMKDFVKNEEARLRALSHGGARPLDPDPGSYRLSWEEQPAPRQFAKKRSVGRALPWRPRAALPFKAKRAKSRAKSRAFGGQASEPPALPEEDLSLATLLAMKPQPPDKTDQAAAAYHELPSEVAPVLRPQGASST</sequence>
<evidence type="ECO:0000256" key="1">
    <source>
        <dbReference type="SAM" id="Coils"/>
    </source>
</evidence>
<reference evidence="5 6" key="1">
    <citation type="submission" date="2016-02" db="EMBL/GenBank/DDBJ databases">
        <title>Genome analysis of coral dinoflagellate symbionts highlights evolutionary adaptations to a symbiotic lifestyle.</title>
        <authorList>
            <person name="Aranda M."/>
            <person name="Li Y."/>
            <person name="Liew Y.J."/>
            <person name="Baumgarten S."/>
            <person name="Simakov O."/>
            <person name="Wilson M."/>
            <person name="Piel J."/>
            <person name="Ashoor H."/>
            <person name="Bougouffa S."/>
            <person name="Bajic V.B."/>
            <person name="Ryu T."/>
            <person name="Ravasi T."/>
            <person name="Bayer T."/>
            <person name="Micklem G."/>
            <person name="Kim H."/>
            <person name="Bhak J."/>
            <person name="Lajeunesse T.C."/>
            <person name="Voolstra C.R."/>
        </authorList>
    </citation>
    <scope>NUCLEOTIDE SEQUENCE [LARGE SCALE GENOMIC DNA]</scope>
    <source>
        <strain evidence="5 6">CCMP2467</strain>
    </source>
</reference>
<feature type="region of interest" description="Disordered" evidence="2">
    <location>
        <begin position="707"/>
        <end position="737"/>
    </location>
</feature>